<dbReference type="EMBL" id="CAJVQC010160161">
    <property type="protein sequence ID" value="CAG8848316.1"/>
    <property type="molecule type" value="Genomic_DNA"/>
</dbReference>
<evidence type="ECO:0000313" key="2">
    <source>
        <dbReference type="Proteomes" id="UP000789920"/>
    </source>
</evidence>
<name>A0ACA9SX86_9GLOM</name>
<gene>
    <name evidence="1" type="ORF">RPERSI_LOCUS35058</name>
</gene>
<keyword evidence="2" id="KW-1185">Reference proteome</keyword>
<dbReference type="Proteomes" id="UP000789920">
    <property type="component" value="Unassembled WGS sequence"/>
</dbReference>
<comment type="caution">
    <text evidence="1">The sequence shown here is derived from an EMBL/GenBank/DDBJ whole genome shotgun (WGS) entry which is preliminary data.</text>
</comment>
<sequence length="67" mass="7551">LISLWFGLRLEKSLLISSVRCIVQLTIMGLVLADVFRMGHPAVVLGMILYIRAGIARDEHNCGWNNR</sequence>
<proteinExistence type="predicted"/>
<organism evidence="1 2">
    <name type="scientific">Racocetra persica</name>
    <dbReference type="NCBI Taxonomy" id="160502"/>
    <lineage>
        <taxon>Eukaryota</taxon>
        <taxon>Fungi</taxon>
        <taxon>Fungi incertae sedis</taxon>
        <taxon>Mucoromycota</taxon>
        <taxon>Glomeromycotina</taxon>
        <taxon>Glomeromycetes</taxon>
        <taxon>Diversisporales</taxon>
        <taxon>Gigasporaceae</taxon>
        <taxon>Racocetra</taxon>
    </lineage>
</organism>
<feature type="non-terminal residue" evidence="1">
    <location>
        <position position="67"/>
    </location>
</feature>
<accession>A0ACA9SX86</accession>
<evidence type="ECO:0000313" key="1">
    <source>
        <dbReference type="EMBL" id="CAG8848316.1"/>
    </source>
</evidence>
<reference evidence="1" key="1">
    <citation type="submission" date="2021-06" db="EMBL/GenBank/DDBJ databases">
        <authorList>
            <person name="Kallberg Y."/>
            <person name="Tangrot J."/>
            <person name="Rosling A."/>
        </authorList>
    </citation>
    <scope>NUCLEOTIDE SEQUENCE</scope>
    <source>
        <strain evidence="1">MA461A</strain>
    </source>
</reference>
<feature type="non-terminal residue" evidence="1">
    <location>
        <position position="1"/>
    </location>
</feature>
<protein>
    <submittedName>
        <fullName evidence="1">11555_t:CDS:1</fullName>
    </submittedName>
</protein>